<dbReference type="AlphaFoldDB" id="A0A5B7H9A0"/>
<protein>
    <submittedName>
        <fullName evidence="2">Uncharacterized protein</fullName>
    </submittedName>
</protein>
<name>A0A5B7H9A0_PORTR</name>
<dbReference type="EMBL" id="VSRR010024477">
    <property type="protein sequence ID" value="MPC66225.1"/>
    <property type="molecule type" value="Genomic_DNA"/>
</dbReference>
<dbReference type="Proteomes" id="UP000324222">
    <property type="component" value="Unassembled WGS sequence"/>
</dbReference>
<keyword evidence="3" id="KW-1185">Reference proteome</keyword>
<evidence type="ECO:0000313" key="2">
    <source>
        <dbReference type="EMBL" id="MPC66225.1"/>
    </source>
</evidence>
<evidence type="ECO:0000256" key="1">
    <source>
        <dbReference type="SAM" id="MobiDB-lite"/>
    </source>
</evidence>
<gene>
    <name evidence="2" type="ORF">E2C01_060372</name>
</gene>
<organism evidence="2 3">
    <name type="scientific">Portunus trituberculatus</name>
    <name type="common">Swimming crab</name>
    <name type="synonym">Neptunus trituberculatus</name>
    <dbReference type="NCBI Taxonomy" id="210409"/>
    <lineage>
        <taxon>Eukaryota</taxon>
        <taxon>Metazoa</taxon>
        <taxon>Ecdysozoa</taxon>
        <taxon>Arthropoda</taxon>
        <taxon>Crustacea</taxon>
        <taxon>Multicrustacea</taxon>
        <taxon>Malacostraca</taxon>
        <taxon>Eumalacostraca</taxon>
        <taxon>Eucarida</taxon>
        <taxon>Decapoda</taxon>
        <taxon>Pleocyemata</taxon>
        <taxon>Brachyura</taxon>
        <taxon>Eubrachyura</taxon>
        <taxon>Portunoidea</taxon>
        <taxon>Portunidae</taxon>
        <taxon>Portuninae</taxon>
        <taxon>Portunus</taxon>
    </lineage>
</organism>
<feature type="region of interest" description="Disordered" evidence="1">
    <location>
        <begin position="30"/>
        <end position="74"/>
    </location>
</feature>
<sequence>MPYKMTAEKRPLFVLTWMEGAATPTEVQFTRSRRGIRASSCGKKSSSSTPTEGTPTSCTTKDSGEMQDFFLSSA</sequence>
<comment type="caution">
    <text evidence="2">The sequence shown here is derived from an EMBL/GenBank/DDBJ whole genome shotgun (WGS) entry which is preliminary data.</text>
</comment>
<feature type="compositionally biased region" description="Low complexity" evidence="1">
    <location>
        <begin position="39"/>
        <end position="60"/>
    </location>
</feature>
<proteinExistence type="predicted"/>
<reference evidence="2 3" key="1">
    <citation type="submission" date="2019-05" db="EMBL/GenBank/DDBJ databases">
        <title>Another draft genome of Portunus trituberculatus and its Hox gene families provides insights of decapod evolution.</title>
        <authorList>
            <person name="Jeong J.-H."/>
            <person name="Song I."/>
            <person name="Kim S."/>
            <person name="Choi T."/>
            <person name="Kim D."/>
            <person name="Ryu S."/>
            <person name="Kim W."/>
        </authorList>
    </citation>
    <scope>NUCLEOTIDE SEQUENCE [LARGE SCALE GENOMIC DNA]</scope>
    <source>
        <tissue evidence="2">Muscle</tissue>
    </source>
</reference>
<evidence type="ECO:0000313" key="3">
    <source>
        <dbReference type="Proteomes" id="UP000324222"/>
    </source>
</evidence>
<accession>A0A5B7H9A0</accession>